<dbReference type="GO" id="GO:0009007">
    <property type="term" value="F:site-specific DNA-methyltransferase (adenine-specific) activity"/>
    <property type="evidence" value="ECO:0007669"/>
    <property type="project" value="UniProtKB-EC"/>
</dbReference>
<name>A0A7U7G8K8_9GAMM</name>
<dbReference type="InterPro" id="IPR011639">
    <property type="entry name" value="MethylTrfase_TaqI-like_dom"/>
</dbReference>
<dbReference type="InterPro" id="IPR047939">
    <property type="entry name" value="BREX_1_PglX"/>
</dbReference>
<evidence type="ECO:0000256" key="3">
    <source>
        <dbReference type="ARBA" id="ARBA00022679"/>
    </source>
</evidence>
<proteinExistence type="predicted"/>
<accession>A0A7U7G8K8</accession>
<protein>
    <recommendedName>
        <fullName evidence="1">site-specific DNA-methyltransferase (adenine-specific)</fullName>
        <ecNumber evidence="1">2.1.1.72</ecNumber>
    </recommendedName>
</protein>
<evidence type="ECO:0000256" key="6">
    <source>
        <dbReference type="SAM" id="Coils"/>
    </source>
</evidence>
<evidence type="ECO:0000313" key="8">
    <source>
        <dbReference type="EMBL" id="CDH43580.1"/>
    </source>
</evidence>
<dbReference type="InterPro" id="IPR002052">
    <property type="entry name" value="DNA_methylase_N6_adenine_CS"/>
</dbReference>
<organism evidence="8 9">
    <name type="scientific">Candidatus Contendobacter odensis Run_B_J11</name>
    <dbReference type="NCBI Taxonomy" id="1400861"/>
    <lineage>
        <taxon>Bacteria</taxon>
        <taxon>Pseudomonadati</taxon>
        <taxon>Pseudomonadota</taxon>
        <taxon>Gammaproteobacteria</taxon>
        <taxon>Candidatus Competibacteraceae</taxon>
        <taxon>Candidatus Contendibacter</taxon>
    </lineage>
</organism>
<dbReference type="PANTHER" id="PTHR33841:SF1">
    <property type="entry name" value="DNA METHYLTRANSFERASE A"/>
    <property type="match status" value="1"/>
</dbReference>
<reference evidence="8 9" key="1">
    <citation type="journal article" date="2014" name="ISME J.">
        <title>Candidatus Competibacter-lineage genomes retrieved from metagenomes reveal functional metabolic diversity.</title>
        <authorList>
            <person name="McIlroy S.J."/>
            <person name="Albertsen M."/>
            <person name="Andresen E.K."/>
            <person name="Saunders A.M."/>
            <person name="Kristiansen R."/>
            <person name="Stokholm-Bjerregaard M."/>
            <person name="Nielsen K.L."/>
            <person name="Nielsen P.H."/>
        </authorList>
    </citation>
    <scope>NUCLEOTIDE SEQUENCE [LARGE SCALE GENOMIC DNA]</scope>
    <source>
        <strain evidence="8 9">Run_B_J11</strain>
    </source>
</reference>
<evidence type="ECO:0000256" key="4">
    <source>
        <dbReference type="ARBA" id="ARBA00022691"/>
    </source>
</evidence>
<dbReference type="RefSeq" id="WP_034430655.1">
    <property type="nucleotide sequence ID" value="NZ_CBTK010000029.1"/>
</dbReference>
<evidence type="ECO:0000256" key="2">
    <source>
        <dbReference type="ARBA" id="ARBA00022603"/>
    </source>
</evidence>
<dbReference type="EMBL" id="CBTK010000029">
    <property type="protein sequence ID" value="CDH43580.1"/>
    <property type="molecule type" value="Genomic_DNA"/>
</dbReference>
<dbReference type="PROSITE" id="PS00092">
    <property type="entry name" value="N6_MTASE"/>
    <property type="match status" value="1"/>
</dbReference>
<dbReference type="GO" id="GO:0003676">
    <property type="term" value="F:nucleic acid binding"/>
    <property type="evidence" value="ECO:0007669"/>
    <property type="project" value="InterPro"/>
</dbReference>
<evidence type="ECO:0000313" key="9">
    <source>
        <dbReference type="Proteomes" id="UP000019184"/>
    </source>
</evidence>
<dbReference type="InterPro" id="IPR029063">
    <property type="entry name" value="SAM-dependent_MTases_sf"/>
</dbReference>
<dbReference type="Proteomes" id="UP000019184">
    <property type="component" value="Unassembled WGS sequence"/>
</dbReference>
<evidence type="ECO:0000256" key="1">
    <source>
        <dbReference type="ARBA" id="ARBA00011900"/>
    </source>
</evidence>
<dbReference type="InterPro" id="IPR050953">
    <property type="entry name" value="N4_N6_ade-DNA_methylase"/>
</dbReference>
<comment type="caution">
    <text evidence="8">The sequence shown here is derived from an EMBL/GenBank/DDBJ whole genome shotgun (WGS) entry which is preliminary data.</text>
</comment>
<dbReference type="SUPFAM" id="SSF53335">
    <property type="entry name" value="S-adenosyl-L-methionine-dependent methyltransferases"/>
    <property type="match status" value="1"/>
</dbReference>
<keyword evidence="2" id="KW-0489">Methyltransferase</keyword>
<dbReference type="PRINTS" id="PR00507">
    <property type="entry name" value="N12N6MTFRASE"/>
</dbReference>
<sequence length="1169" mass="133054">MNRTPLKNYAPQARRDFIQAMTDRAAYYGLTVNKVEPVVEQGDVAIIAGREYSRTIAGKRKALEDRIQRQGFEPTMEALAYTWFNRLVAIRFMELHDYLDHGYRVLSHPEGKPTPEILQYAEHVELPGLKPETVIDLKLDGNKEAELYRLLLVAQCNALHRVMPFLFEPIDDETELLLPDNLLHSDSLIRTLVSNLDAEDCESVEVLGWLYQFYIAERKDQVMARKSAVPTEDIPAVTQLFTPHWIVRYLVENLLGRLWLLNRPGSRLREQMPYYIEGDPETDFLKITRPEDIRLCDPAVGSGHMLTYAFDLLTLIYQEEGYAPAEIPALILRHNLYGLEICPRAAQLAGLALVFKAREKSRRFFQSEHLVRPHIIELCEVRFAEDELRDYSDALGLGDLFDPPLLKLLHQFEEAKNFGSLIQPCLDERAIANARRAIEAKDLGGQLFLRETHLKVLRVLEQAEALTQRYHVVVANPPYMGGKAMNEALKAFGKENYENGRADLMTMFLDRSFTISKKGAMLAFITLDSWMFLSSFEELRSELIRIGRVSSLIHIGWNCFPHGHLYNRGVGFVFCNVPGGGKGSFINLSNVAATVEKEQLFLQRKHTGECLYAIDPRSFKALPGTPIAYWMSSIAISNFERCISLNQIADGKSGMSSCNSDEFLRKWHEVALSRICFEASTLKTAQESGDRWFRYNKGGGGRKWHGYNDILINWEANGRDIKAFVVNNPRDPDTTHWSRRLFNLDYFFRKGITWSAVTSSRFSSRMISEAGVIPGTGSKTLYDVEAKISPATLLGFLNSTVTSYYLTAFSPTLNFEAGDVGKLPIIALSSDASADISKNVNELISISRIDWDNFETSWDFRDLPLLRPGLKGATLEASWRNWDAHCTAAIRRMQELETENNRLFIAAYGLDGELQPEVPEEQITLARRDIAAFLSYAIGCMMGRYRLDQPGLIYAHSGNRGFDPSQYPTFPADADGIIPLLQTDWGFSDDATHRTHEFLRATFGEAPLTDNLRFIEEALGKDLRKYFLTDFYKDHLQTYKKRPIYWLFSSGKQRAFQCLVYLHRYHVGTLARMRTEYVIPLQGRITARIDQLEGDKVKASSTSHRKQLQKEQDNLKKQQAELLTFEEKLKHAADQKISLDLDDGVKVNYGKFGDLLAESKAITGGKDDE</sequence>
<evidence type="ECO:0000256" key="5">
    <source>
        <dbReference type="ARBA" id="ARBA00047942"/>
    </source>
</evidence>
<dbReference type="GO" id="GO:0032259">
    <property type="term" value="P:methylation"/>
    <property type="evidence" value="ECO:0007669"/>
    <property type="project" value="UniProtKB-KW"/>
</dbReference>
<dbReference type="Pfam" id="PF07669">
    <property type="entry name" value="Eco57I"/>
    <property type="match status" value="1"/>
</dbReference>
<keyword evidence="3" id="KW-0808">Transferase</keyword>
<dbReference type="EC" id="2.1.1.72" evidence="1"/>
<dbReference type="GO" id="GO:0006304">
    <property type="term" value="P:DNA modification"/>
    <property type="evidence" value="ECO:0007669"/>
    <property type="project" value="InterPro"/>
</dbReference>
<evidence type="ECO:0000259" key="7">
    <source>
        <dbReference type="Pfam" id="PF07669"/>
    </source>
</evidence>
<comment type="catalytic activity">
    <reaction evidence="5">
        <text>a 2'-deoxyadenosine in DNA + S-adenosyl-L-methionine = an N(6)-methyl-2'-deoxyadenosine in DNA + S-adenosyl-L-homocysteine + H(+)</text>
        <dbReference type="Rhea" id="RHEA:15197"/>
        <dbReference type="Rhea" id="RHEA-COMP:12418"/>
        <dbReference type="Rhea" id="RHEA-COMP:12419"/>
        <dbReference type="ChEBI" id="CHEBI:15378"/>
        <dbReference type="ChEBI" id="CHEBI:57856"/>
        <dbReference type="ChEBI" id="CHEBI:59789"/>
        <dbReference type="ChEBI" id="CHEBI:90615"/>
        <dbReference type="ChEBI" id="CHEBI:90616"/>
        <dbReference type="EC" id="2.1.1.72"/>
    </reaction>
</comment>
<dbReference type="NCBIfam" id="NF033452">
    <property type="entry name" value="BREX_1_MTaseX"/>
    <property type="match status" value="1"/>
</dbReference>
<feature type="coiled-coil region" evidence="6">
    <location>
        <begin position="1098"/>
        <end position="1135"/>
    </location>
</feature>
<keyword evidence="9" id="KW-1185">Reference proteome</keyword>
<feature type="domain" description="Type II methyltransferase M.TaqI-like" evidence="7">
    <location>
        <begin position="334"/>
        <end position="556"/>
    </location>
</feature>
<keyword evidence="6" id="KW-0175">Coiled coil</keyword>
<dbReference type="OrthoDB" id="9782445at2"/>
<dbReference type="PANTHER" id="PTHR33841">
    <property type="entry name" value="DNA METHYLTRANSFERASE YEEA-RELATED"/>
    <property type="match status" value="1"/>
</dbReference>
<dbReference type="Gene3D" id="3.40.50.150">
    <property type="entry name" value="Vaccinia Virus protein VP39"/>
    <property type="match status" value="1"/>
</dbReference>
<gene>
    <name evidence="8" type="ORF">BN874_1240009</name>
</gene>
<keyword evidence="4" id="KW-0949">S-adenosyl-L-methionine</keyword>
<dbReference type="AlphaFoldDB" id="A0A7U7G8K8"/>